<dbReference type="Proteomes" id="UP000246569">
    <property type="component" value="Unassembled WGS sequence"/>
</dbReference>
<proteinExistence type="predicted"/>
<evidence type="ECO:0000256" key="1">
    <source>
        <dbReference type="SAM" id="Phobius"/>
    </source>
</evidence>
<dbReference type="InterPro" id="IPR032092">
    <property type="entry name" value="PilW"/>
</dbReference>
<sequence>MNARPSVARPRQRGLSLIELMLSVTLGMLLVVALISFYLNSSRTSSELVNANNMIEDGRFAIQLMESDVVHAAFWGAYVPQFDDQTLSSVPTDVPTGVPDPCLAFASWTTAYVNDLIGIPLQVYDDASVCSGILQHRQANTDVLVVRHAETCVPGDAHCDADVSGRLYMQASLCASETTRYVLATSGFTLHKRDCSTLADKRRFLSRIYYVRDYAFTVGDGIPTLMRADFDLAAGALAHQSAVPLITGIEGFRVEVGIDGFSSRCAPATPVDYTQAIARINPSTCATDSDDTQNTLPTNRGDGVPDGSFVRCTSASPCSAAQLTNVTALRLYVLARARQPSPTYTDSKAYTLGNTTLGPFGDHYMRHVYAASVRLPNVASRRESP</sequence>
<protein>
    <submittedName>
        <fullName evidence="2">Type IV pilus assembly protein PilW</fullName>
    </submittedName>
</protein>
<accession>A0A317MUC9</accession>
<dbReference type="Pfam" id="PF16074">
    <property type="entry name" value="PilW"/>
    <property type="match status" value="1"/>
</dbReference>
<evidence type="ECO:0000313" key="3">
    <source>
        <dbReference type="Proteomes" id="UP000246569"/>
    </source>
</evidence>
<keyword evidence="3" id="KW-1185">Reference proteome</keyword>
<evidence type="ECO:0000313" key="2">
    <source>
        <dbReference type="EMBL" id="PWV61036.1"/>
    </source>
</evidence>
<dbReference type="InterPro" id="IPR012902">
    <property type="entry name" value="N_methyl_site"/>
</dbReference>
<reference evidence="2 3" key="1">
    <citation type="submission" date="2018-05" db="EMBL/GenBank/DDBJ databases">
        <title>Genomic Encyclopedia of Type Strains, Phase IV (KMG-IV): sequencing the most valuable type-strain genomes for metagenomic binning, comparative biology and taxonomic classification.</title>
        <authorList>
            <person name="Goeker M."/>
        </authorList>
    </citation>
    <scope>NUCLEOTIDE SEQUENCE [LARGE SCALE GENOMIC DNA]</scope>
    <source>
        <strain evidence="2 3">DSM 23606</strain>
    </source>
</reference>
<gene>
    <name evidence="2" type="ORF">C7443_10650</name>
</gene>
<organism evidence="2 3">
    <name type="scientific">Plasticicumulans acidivorans</name>
    <dbReference type="NCBI Taxonomy" id="886464"/>
    <lineage>
        <taxon>Bacteria</taxon>
        <taxon>Pseudomonadati</taxon>
        <taxon>Pseudomonadota</taxon>
        <taxon>Gammaproteobacteria</taxon>
        <taxon>Candidatus Competibacteraceae</taxon>
        <taxon>Plasticicumulans</taxon>
    </lineage>
</organism>
<name>A0A317MUC9_9GAMM</name>
<feature type="transmembrane region" description="Helical" evidence="1">
    <location>
        <begin position="20"/>
        <end position="39"/>
    </location>
</feature>
<keyword evidence="1" id="KW-0812">Transmembrane</keyword>
<dbReference type="EMBL" id="QGTJ01000006">
    <property type="protein sequence ID" value="PWV61036.1"/>
    <property type="molecule type" value="Genomic_DNA"/>
</dbReference>
<dbReference type="PROSITE" id="PS00409">
    <property type="entry name" value="PROKAR_NTER_METHYL"/>
    <property type="match status" value="1"/>
</dbReference>
<comment type="caution">
    <text evidence="2">The sequence shown here is derived from an EMBL/GenBank/DDBJ whole genome shotgun (WGS) entry which is preliminary data.</text>
</comment>
<dbReference type="Pfam" id="PF07963">
    <property type="entry name" value="N_methyl"/>
    <property type="match status" value="1"/>
</dbReference>
<dbReference type="AlphaFoldDB" id="A0A317MUC9"/>
<dbReference type="OrthoDB" id="5296662at2"/>
<keyword evidence="1" id="KW-0472">Membrane</keyword>
<keyword evidence="1" id="KW-1133">Transmembrane helix</keyword>
<dbReference type="GO" id="GO:0043683">
    <property type="term" value="P:type IV pilus assembly"/>
    <property type="evidence" value="ECO:0007669"/>
    <property type="project" value="InterPro"/>
</dbReference>
<dbReference type="RefSeq" id="WP_110018715.1">
    <property type="nucleotide sequence ID" value="NZ_QGTJ01000006.1"/>
</dbReference>